<feature type="compositionally biased region" description="Basic and acidic residues" evidence="1">
    <location>
        <begin position="95"/>
        <end position="112"/>
    </location>
</feature>
<reference evidence="2" key="2">
    <citation type="submission" date="2025-08" db="UniProtKB">
        <authorList>
            <consortium name="Ensembl"/>
        </authorList>
    </citation>
    <scope>IDENTIFICATION</scope>
</reference>
<name>A0A7N9CT02_MACFA</name>
<sequence>MVASGQLAVLTPPLTSSNITQSQDLRILLELISTSHSQTSLRCLPGKTDPQALGGFPSLPKMRWRPKLAFGWFEFWMTDSPRSCSRFFPQEKPRHQLGCAEDRAATEARQGDRPPGQPHDGEDAQHLPKLHCAVRCGSGV</sequence>
<reference evidence="2 3" key="1">
    <citation type="submission" date="2013-03" db="EMBL/GenBank/DDBJ databases">
        <authorList>
            <person name="Warren W."/>
            <person name="Wilson R.K."/>
        </authorList>
    </citation>
    <scope>NUCLEOTIDE SEQUENCE</scope>
</reference>
<evidence type="ECO:0000256" key="1">
    <source>
        <dbReference type="SAM" id="MobiDB-lite"/>
    </source>
</evidence>
<dbReference type="AlphaFoldDB" id="A0A7N9CT02"/>
<protein>
    <submittedName>
        <fullName evidence="2">Uncharacterized protein</fullName>
    </submittedName>
</protein>
<feature type="region of interest" description="Disordered" evidence="1">
    <location>
        <begin position="95"/>
        <end position="126"/>
    </location>
</feature>
<proteinExistence type="predicted"/>
<accession>A0A7N9CT02</accession>
<evidence type="ECO:0000313" key="3">
    <source>
        <dbReference type="Proteomes" id="UP000233100"/>
    </source>
</evidence>
<organism evidence="2 3">
    <name type="scientific">Macaca fascicularis</name>
    <name type="common">Crab-eating macaque</name>
    <name type="synonym">Cynomolgus monkey</name>
    <dbReference type="NCBI Taxonomy" id="9541"/>
    <lineage>
        <taxon>Eukaryota</taxon>
        <taxon>Metazoa</taxon>
        <taxon>Chordata</taxon>
        <taxon>Craniata</taxon>
        <taxon>Vertebrata</taxon>
        <taxon>Euteleostomi</taxon>
        <taxon>Mammalia</taxon>
        <taxon>Eutheria</taxon>
        <taxon>Euarchontoglires</taxon>
        <taxon>Primates</taxon>
        <taxon>Haplorrhini</taxon>
        <taxon>Catarrhini</taxon>
        <taxon>Cercopithecidae</taxon>
        <taxon>Cercopithecinae</taxon>
        <taxon>Macaca</taxon>
    </lineage>
</organism>
<reference evidence="2" key="3">
    <citation type="submission" date="2025-09" db="UniProtKB">
        <authorList>
            <consortium name="Ensembl"/>
        </authorList>
    </citation>
    <scope>IDENTIFICATION</scope>
</reference>
<keyword evidence="3" id="KW-1185">Reference proteome</keyword>
<dbReference type="Proteomes" id="UP000233100">
    <property type="component" value="Chromosome 11"/>
</dbReference>
<dbReference type="Ensembl" id="ENSMFAT00000101001.1">
    <property type="protein sequence ID" value="ENSMFAP00000056517.1"/>
    <property type="gene ID" value="ENSMFAG00000050568.1"/>
</dbReference>
<dbReference type="GeneTree" id="ENSGT01030000240307"/>
<evidence type="ECO:0000313" key="2">
    <source>
        <dbReference type="Ensembl" id="ENSMFAP00000056517.1"/>
    </source>
</evidence>